<keyword evidence="2" id="KW-1185">Reference proteome</keyword>
<dbReference type="Proteomes" id="UP000646749">
    <property type="component" value="Unassembled WGS sequence"/>
</dbReference>
<organism evidence="1 2">
    <name type="scientific">Plantactinospora endophytica</name>
    <dbReference type="NCBI Taxonomy" id="673535"/>
    <lineage>
        <taxon>Bacteria</taxon>
        <taxon>Bacillati</taxon>
        <taxon>Actinomycetota</taxon>
        <taxon>Actinomycetes</taxon>
        <taxon>Micromonosporales</taxon>
        <taxon>Micromonosporaceae</taxon>
        <taxon>Plantactinospora</taxon>
    </lineage>
</organism>
<comment type="caution">
    <text evidence="1">The sequence shown here is derived from an EMBL/GenBank/DDBJ whole genome shotgun (WGS) entry which is preliminary data.</text>
</comment>
<name>A0ABQ4EE98_9ACTN</name>
<dbReference type="EMBL" id="BONW01000050">
    <property type="protein sequence ID" value="GIG93055.1"/>
    <property type="molecule type" value="Genomic_DNA"/>
</dbReference>
<reference evidence="1 2" key="1">
    <citation type="submission" date="2021-01" db="EMBL/GenBank/DDBJ databases">
        <title>Whole genome shotgun sequence of Plantactinospora endophytica NBRC 110450.</title>
        <authorList>
            <person name="Komaki H."/>
            <person name="Tamura T."/>
        </authorList>
    </citation>
    <scope>NUCLEOTIDE SEQUENCE [LARGE SCALE GENOMIC DNA]</scope>
    <source>
        <strain evidence="1 2">NBRC 110450</strain>
    </source>
</reference>
<evidence type="ECO:0000313" key="1">
    <source>
        <dbReference type="EMBL" id="GIG93055.1"/>
    </source>
</evidence>
<evidence type="ECO:0008006" key="3">
    <source>
        <dbReference type="Google" id="ProtNLM"/>
    </source>
</evidence>
<proteinExistence type="predicted"/>
<protein>
    <recommendedName>
        <fullName evidence="3">DUF397 domain-containing protein</fullName>
    </recommendedName>
</protein>
<dbReference type="RefSeq" id="WP_203871360.1">
    <property type="nucleotide sequence ID" value="NZ_BONW01000050.1"/>
</dbReference>
<accession>A0ABQ4EE98</accession>
<sequence>MLKPASSALKLATIDPNQPARWVELPACPRPQALVWTEARGAELTSHRAAAHVAVWTPTQLAGFLDYVRDDKLFAL</sequence>
<evidence type="ECO:0000313" key="2">
    <source>
        <dbReference type="Proteomes" id="UP000646749"/>
    </source>
</evidence>
<gene>
    <name evidence="1" type="ORF">Pen02_79910</name>
</gene>